<dbReference type="Gene3D" id="3.60.10.10">
    <property type="entry name" value="Endonuclease/exonuclease/phosphatase"/>
    <property type="match status" value="2"/>
</dbReference>
<dbReference type="GO" id="GO:0003677">
    <property type="term" value="F:DNA binding"/>
    <property type="evidence" value="ECO:0007669"/>
    <property type="project" value="InterPro"/>
</dbReference>
<feature type="region of interest" description="Disordered" evidence="11">
    <location>
        <begin position="1"/>
        <end position="53"/>
    </location>
</feature>
<evidence type="ECO:0000256" key="11">
    <source>
        <dbReference type="SAM" id="MobiDB-lite"/>
    </source>
</evidence>
<comment type="cofactor">
    <cofactor evidence="8 10">
        <name>Mg(2+)</name>
        <dbReference type="ChEBI" id="CHEBI:18420"/>
    </cofactor>
    <cofactor evidence="8 10">
        <name>Mn(2+)</name>
        <dbReference type="ChEBI" id="CHEBI:29035"/>
    </cofactor>
    <text evidence="8 10">Probably binds two magnesium or manganese ions per subunit.</text>
</comment>
<evidence type="ECO:0000256" key="5">
    <source>
        <dbReference type="ARBA" id="ARBA00022723"/>
    </source>
</evidence>
<feature type="binding site" evidence="8">
    <location>
        <position position="215"/>
    </location>
    <ligand>
        <name>Mg(2+)</name>
        <dbReference type="ChEBI" id="CHEBI:18420"/>
        <label>1</label>
    </ligand>
</feature>
<feature type="compositionally biased region" description="Basic and acidic residues" evidence="11">
    <location>
        <begin position="9"/>
        <end position="18"/>
    </location>
</feature>
<feature type="binding site" evidence="8">
    <location>
        <position position="311"/>
    </location>
    <ligand>
        <name>Mg(2+)</name>
        <dbReference type="ChEBI" id="CHEBI:18420"/>
        <label>1</label>
    </ligand>
</feature>
<dbReference type="GO" id="GO:0005634">
    <property type="term" value="C:nucleus"/>
    <property type="evidence" value="ECO:0007669"/>
    <property type="project" value="TreeGrafter"/>
</dbReference>
<keyword evidence="8" id="KW-0464">Manganese</keyword>
<evidence type="ECO:0000256" key="8">
    <source>
        <dbReference type="PIRSR" id="PIRSR604808-2"/>
    </source>
</evidence>
<dbReference type="GO" id="GO:0046872">
    <property type="term" value="F:metal ion binding"/>
    <property type="evidence" value="ECO:0007669"/>
    <property type="project" value="UniProtKB-KW"/>
</dbReference>
<dbReference type="AlphaFoldDB" id="A0A7M7GUE1"/>
<dbReference type="InterPro" id="IPR020847">
    <property type="entry name" value="AP_endonuclease_F1_BS"/>
</dbReference>
<evidence type="ECO:0000313" key="13">
    <source>
        <dbReference type="EnsemblMetazoa" id="XP_006562877"/>
    </source>
</evidence>
<dbReference type="Pfam" id="PF03372">
    <property type="entry name" value="Exo_endo_phos"/>
    <property type="match status" value="1"/>
</dbReference>
<feature type="site" description="Interaction with DNA substrate" evidence="9">
    <location>
        <position position="311"/>
    </location>
</feature>
<gene>
    <name evidence="13" type="primary">551153</name>
    <name evidence="15" type="synonym">LOC551153</name>
</gene>
<feature type="site" description="Transition state stabilizer" evidence="9">
    <location>
        <position position="215"/>
    </location>
</feature>
<evidence type="ECO:0000256" key="4">
    <source>
        <dbReference type="ARBA" id="ARBA00012115"/>
    </source>
</evidence>
<dbReference type="Proteomes" id="UP000005203">
    <property type="component" value="Linkage group LG10"/>
</dbReference>
<evidence type="ECO:0000256" key="2">
    <source>
        <dbReference type="ARBA" id="ARBA00001936"/>
    </source>
</evidence>
<dbReference type="EC" id="3.1.11.2" evidence="4"/>
<feature type="binding site" evidence="8">
    <location>
        <position position="213"/>
    </location>
    <ligand>
        <name>Mg(2+)</name>
        <dbReference type="ChEBI" id="CHEBI:18420"/>
        <label>1</label>
    </ligand>
</feature>
<organism evidence="13">
    <name type="scientific">Apis mellifera</name>
    <name type="common">Honeybee</name>
    <dbReference type="NCBI Taxonomy" id="7460"/>
    <lineage>
        <taxon>Eukaryota</taxon>
        <taxon>Metazoa</taxon>
        <taxon>Ecdysozoa</taxon>
        <taxon>Arthropoda</taxon>
        <taxon>Hexapoda</taxon>
        <taxon>Insecta</taxon>
        <taxon>Pterygota</taxon>
        <taxon>Neoptera</taxon>
        <taxon>Endopterygota</taxon>
        <taxon>Hymenoptera</taxon>
        <taxon>Apocrita</taxon>
        <taxon>Aculeata</taxon>
        <taxon>Apoidea</taxon>
        <taxon>Anthophila</taxon>
        <taxon>Apidae</taxon>
        <taxon>Apis</taxon>
    </lineage>
</organism>
<evidence type="ECO:0000256" key="3">
    <source>
        <dbReference type="ARBA" id="ARBA00007092"/>
    </source>
</evidence>
<feature type="binding site" evidence="8">
    <location>
        <position position="118"/>
    </location>
    <ligand>
        <name>Mg(2+)</name>
        <dbReference type="ChEBI" id="CHEBI:18420"/>
        <label>1</label>
    </ligand>
</feature>
<feature type="compositionally biased region" description="Basic and acidic residues" evidence="11">
    <location>
        <begin position="25"/>
        <end position="53"/>
    </location>
</feature>
<dbReference type="PANTHER" id="PTHR22748">
    <property type="entry name" value="AP ENDONUCLEASE"/>
    <property type="match status" value="1"/>
</dbReference>
<evidence type="ECO:0000256" key="1">
    <source>
        <dbReference type="ARBA" id="ARBA00000493"/>
    </source>
</evidence>
<dbReference type="SUPFAM" id="SSF56219">
    <property type="entry name" value="DNase I-like"/>
    <property type="match status" value="1"/>
</dbReference>
<keyword evidence="5 8" id="KW-0479">Metal-binding</keyword>
<evidence type="ECO:0000256" key="10">
    <source>
        <dbReference type="RuleBase" id="RU362131"/>
    </source>
</evidence>
<dbReference type="EnsemblMetazoa" id="XM_006562814">
    <property type="protein sequence ID" value="XP_006562877"/>
    <property type="gene ID" value="LOC551153"/>
</dbReference>
<name>A0A7M7GUE1_APIME</name>
<feature type="binding site" evidence="8">
    <location>
        <position position="90"/>
    </location>
    <ligand>
        <name>Mg(2+)</name>
        <dbReference type="ChEBI" id="CHEBI:18420"/>
        <label>1</label>
    </ligand>
</feature>
<sequence length="320" mass="36782">MPPKRSRVLKSDSTEIKNKNKNKISKTEETSNKRSKRNTDHTEEPSAKRAKTDVKSIINKTDTDLNEINFDCLKLNATGNKYNLKISSWNVSGIRAVIKKNGIKYIAKEDADIVALQETKCDSNKLPEEIKLNGYHYYFLESKKSGYCGVALFTKEKPIDVKYGLNNSEFDNEDVPNAGQKLVTLPKRLKWNEIFKTYVRNLDEKKPVIICGDMNVAHKEIDLRNPKTNIKNAGFTIEERDGMTDFLATGFVDTFRALYPDKTDAYTFWSYFANARSKNIGWRLDYFLVSERIKDNVCDNVIRDKVYGSDHCPIVLYINI</sequence>
<proteinExistence type="inferred from homology"/>
<dbReference type="InterPro" id="IPR004808">
    <property type="entry name" value="AP_endonuc_1"/>
</dbReference>
<evidence type="ECO:0000256" key="7">
    <source>
        <dbReference type="ARBA" id="ARBA00022842"/>
    </source>
</evidence>
<dbReference type="RefSeq" id="XP_006562877.1">
    <property type="nucleotide sequence ID" value="XM_006562814.3"/>
</dbReference>
<evidence type="ECO:0000259" key="12">
    <source>
        <dbReference type="Pfam" id="PF03372"/>
    </source>
</evidence>
<dbReference type="InterPro" id="IPR005135">
    <property type="entry name" value="Endo/exonuclease/phosphatase"/>
</dbReference>
<keyword evidence="6" id="KW-0378">Hydrolase</keyword>
<dbReference type="PROSITE" id="PS00728">
    <property type="entry name" value="AP_NUCLEASE_F1_3"/>
    <property type="match status" value="1"/>
</dbReference>
<dbReference type="CDD" id="cd09087">
    <property type="entry name" value="Ape1-like_AP-endo"/>
    <property type="match status" value="1"/>
</dbReference>
<keyword evidence="10" id="KW-0234">DNA repair</keyword>
<comment type="catalytic activity">
    <reaction evidence="1">
        <text>Exonucleolytic cleavage in the 3'- to 5'-direction to yield nucleoside 5'-phosphates.</text>
        <dbReference type="EC" id="3.1.11.2"/>
    </reaction>
</comment>
<protein>
    <recommendedName>
        <fullName evidence="4">exodeoxyribonuclease III</fullName>
        <ecNumber evidence="4">3.1.11.2</ecNumber>
    </recommendedName>
</protein>
<feature type="site" description="Important for catalytic activity" evidence="9">
    <location>
        <position position="285"/>
    </location>
</feature>
<dbReference type="GO" id="GO:0008311">
    <property type="term" value="F:double-stranded DNA 3'-5' DNA exonuclease activity"/>
    <property type="evidence" value="ECO:0007669"/>
    <property type="project" value="UniProtKB-EC"/>
</dbReference>
<dbReference type="PANTHER" id="PTHR22748:SF6">
    <property type="entry name" value="DNA-(APURINIC OR APYRIMIDINIC SITE) ENDONUCLEASE"/>
    <property type="match status" value="1"/>
</dbReference>
<evidence type="ECO:0000313" key="14">
    <source>
        <dbReference type="Proteomes" id="UP000005203"/>
    </source>
</evidence>
<dbReference type="PROSITE" id="PS51435">
    <property type="entry name" value="AP_NUCLEASE_F1_4"/>
    <property type="match status" value="1"/>
</dbReference>
<comment type="similarity">
    <text evidence="3 10">Belongs to the DNA repair enzymes AP/ExoA family.</text>
</comment>
<keyword evidence="7 8" id="KW-0460">Magnesium</keyword>
<dbReference type="OrthoDB" id="498125at2759"/>
<feature type="domain" description="Endonuclease/exonuclease/phosphatase" evidence="12">
    <location>
        <begin position="88"/>
        <end position="311"/>
    </location>
</feature>
<dbReference type="GO" id="GO:0008081">
    <property type="term" value="F:phosphoric diester hydrolase activity"/>
    <property type="evidence" value="ECO:0007669"/>
    <property type="project" value="TreeGrafter"/>
</dbReference>
<accession>A0A7M7GUE1</accession>
<dbReference type="PROSITE" id="PS00726">
    <property type="entry name" value="AP_NUCLEASE_F1_1"/>
    <property type="match status" value="1"/>
</dbReference>
<dbReference type="GO" id="GO:0003906">
    <property type="term" value="F:DNA-(apurinic or apyrimidinic site) endonuclease activity"/>
    <property type="evidence" value="ECO:0007669"/>
    <property type="project" value="TreeGrafter"/>
</dbReference>
<evidence type="ECO:0000256" key="6">
    <source>
        <dbReference type="ARBA" id="ARBA00022801"/>
    </source>
</evidence>
<reference evidence="15" key="2">
    <citation type="submission" date="2025-04" db="UniProtKB">
        <authorList>
            <consortium name="RefSeq"/>
        </authorList>
    </citation>
    <scope>IDENTIFICATION</scope>
    <source>
        <strain evidence="15">DH4</strain>
        <tissue evidence="15">Whole body</tissue>
    </source>
</reference>
<feature type="binding site" evidence="8">
    <location>
        <position position="310"/>
    </location>
    <ligand>
        <name>Mg(2+)</name>
        <dbReference type="ChEBI" id="CHEBI:18420"/>
        <label>1</label>
    </ligand>
</feature>
<keyword evidence="10" id="KW-0227">DNA damage</keyword>
<keyword evidence="14" id="KW-1185">Reference proteome</keyword>
<reference evidence="13" key="1">
    <citation type="submission" date="2021-01" db="UniProtKB">
        <authorList>
            <consortium name="EnsemblMetazoa"/>
        </authorList>
    </citation>
    <scope>IDENTIFICATION</scope>
    <source>
        <strain evidence="13">DH4</strain>
    </source>
</reference>
<evidence type="ECO:0000256" key="9">
    <source>
        <dbReference type="PIRSR" id="PIRSR604808-3"/>
    </source>
</evidence>
<dbReference type="InterPro" id="IPR036691">
    <property type="entry name" value="Endo/exonu/phosph_ase_sf"/>
</dbReference>
<dbReference type="GO" id="GO:0006284">
    <property type="term" value="P:base-excision repair"/>
    <property type="evidence" value="ECO:0007669"/>
    <property type="project" value="TreeGrafter"/>
</dbReference>
<accession>A0A8B6YXL6</accession>
<dbReference type="InterPro" id="IPR020848">
    <property type="entry name" value="AP_endonuclease_F1_CS"/>
</dbReference>
<comment type="cofactor">
    <cofactor evidence="2">
        <name>Mn(2+)</name>
        <dbReference type="ChEBI" id="CHEBI:29035"/>
    </cofactor>
</comment>
<dbReference type="NCBIfam" id="TIGR00633">
    <property type="entry name" value="xth"/>
    <property type="match status" value="1"/>
</dbReference>
<evidence type="ECO:0000313" key="15">
    <source>
        <dbReference type="RefSeq" id="XP_006562877.1"/>
    </source>
</evidence>